<comment type="caution">
    <text evidence="1">The sequence shown here is derived from an EMBL/GenBank/DDBJ whole genome shotgun (WGS) entry which is preliminary data.</text>
</comment>
<protein>
    <recommendedName>
        <fullName evidence="3">YgiT-type zinc finger protein</fullName>
    </recommendedName>
</protein>
<name>A0A5J5G8J1_9BACL</name>
<reference evidence="1 2" key="1">
    <citation type="submission" date="2019-09" db="EMBL/GenBank/DDBJ databases">
        <title>Bacillus ochoae sp. nov., Paenibacillus whitsoniae sp. nov., Paenibacillus spiritus sp. nov. Isolated from the Mars Exploration Rover during spacecraft assembly.</title>
        <authorList>
            <person name="Seuylemezian A."/>
            <person name="Vaishampayan P."/>
        </authorList>
    </citation>
    <scope>NUCLEOTIDE SEQUENCE [LARGE SCALE GENOMIC DNA]</scope>
    <source>
        <strain evidence="1 2">MER_111</strain>
    </source>
</reference>
<proteinExistence type="predicted"/>
<organism evidence="1 2">
    <name type="scientific">Paenibacillus spiritus</name>
    <dbReference type="NCBI Taxonomy" id="2496557"/>
    <lineage>
        <taxon>Bacteria</taxon>
        <taxon>Bacillati</taxon>
        <taxon>Bacillota</taxon>
        <taxon>Bacilli</taxon>
        <taxon>Bacillales</taxon>
        <taxon>Paenibacillaceae</taxon>
        <taxon>Paenibacillus</taxon>
    </lineage>
</organism>
<dbReference type="EMBL" id="VYKK01000015">
    <property type="protein sequence ID" value="KAA9004027.1"/>
    <property type="molecule type" value="Genomic_DNA"/>
</dbReference>
<dbReference type="AlphaFoldDB" id="A0A5J5G8J1"/>
<dbReference type="RefSeq" id="WP_150458382.1">
    <property type="nucleotide sequence ID" value="NZ_VYKK01000015.1"/>
</dbReference>
<accession>A0A5J5G8J1</accession>
<sequence length="155" mass="17143">MSDWSRIQKRCGCGAAMMIHMHTLIYKRRVQIAEVPVYSCARCGIYEPVPMIRQELMTLLAELNEQTPSGSLSFAERSEWAAIVRDTLTSEGAGAAEEEGLGPAIQQAVQGRIDLLLDLYRFAFAAGEATWMAEIERRLSSLTGVALNGMKMESN</sequence>
<evidence type="ECO:0008006" key="3">
    <source>
        <dbReference type="Google" id="ProtNLM"/>
    </source>
</evidence>
<evidence type="ECO:0000313" key="2">
    <source>
        <dbReference type="Proteomes" id="UP000367750"/>
    </source>
</evidence>
<gene>
    <name evidence="1" type="ORF">F4V43_11505</name>
</gene>
<dbReference type="OrthoDB" id="2974439at2"/>
<keyword evidence="2" id="KW-1185">Reference proteome</keyword>
<evidence type="ECO:0000313" key="1">
    <source>
        <dbReference type="EMBL" id="KAA9004027.1"/>
    </source>
</evidence>
<dbReference type="Proteomes" id="UP000367750">
    <property type="component" value="Unassembled WGS sequence"/>
</dbReference>